<dbReference type="Gene3D" id="2.40.320.10">
    <property type="entry name" value="Hypothetical Protein Pfu-838710-001"/>
    <property type="match status" value="1"/>
</dbReference>
<evidence type="ECO:0000256" key="5">
    <source>
        <dbReference type="ARBA" id="ARBA00023242"/>
    </source>
</evidence>
<dbReference type="Proteomes" id="UP001314263">
    <property type="component" value="Unassembled WGS sequence"/>
</dbReference>
<comment type="caution">
    <text evidence="7">The sequence shown here is derived from an EMBL/GenBank/DDBJ whole genome shotgun (WGS) entry which is preliminary data.</text>
</comment>
<name>A0AAV1HVJ6_9CHLO</name>
<gene>
    <name evidence="6" type="primary">MED18</name>
    <name evidence="7" type="ORF">CVIRNUC_001294</name>
</gene>
<dbReference type="AlphaFoldDB" id="A0AAV1HVJ6"/>
<evidence type="ECO:0000313" key="8">
    <source>
        <dbReference type="Proteomes" id="UP001314263"/>
    </source>
</evidence>
<comment type="subunit">
    <text evidence="6">Component of the Mediator complex.</text>
</comment>
<dbReference type="Pfam" id="PF09637">
    <property type="entry name" value="Med18"/>
    <property type="match status" value="1"/>
</dbReference>
<dbReference type="GO" id="GO:0006357">
    <property type="term" value="P:regulation of transcription by RNA polymerase II"/>
    <property type="evidence" value="ECO:0007669"/>
    <property type="project" value="InterPro"/>
</dbReference>
<evidence type="ECO:0000256" key="4">
    <source>
        <dbReference type="ARBA" id="ARBA00023163"/>
    </source>
</evidence>
<comment type="function">
    <text evidence="6">Component of the Mediator complex, a coactivator involved in the regulated transcription of nearly all RNA polymerase II-dependent genes. Mediator functions as a bridge to convey information from gene-specific regulatory proteins to the basal RNA polymerase II transcription machinery. Mediator is recruited to promoters by direct interactions with regulatory proteins and serves as a scaffold for the assembly of a functional preinitiation complex with RNA polymerase II and the general transcription factors.</text>
</comment>
<keyword evidence="4 6" id="KW-0804">Transcription</keyword>
<dbReference type="PANTHER" id="PTHR13321:SF2">
    <property type="entry name" value="MEDIATOR OF RNA POLYMERASE II TRANSCRIPTION SUBUNIT 18"/>
    <property type="match status" value="1"/>
</dbReference>
<keyword evidence="6" id="KW-0010">Activator</keyword>
<evidence type="ECO:0000256" key="6">
    <source>
        <dbReference type="RuleBase" id="RU364150"/>
    </source>
</evidence>
<evidence type="ECO:0000256" key="2">
    <source>
        <dbReference type="ARBA" id="ARBA00009814"/>
    </source>
</evidence>
<dbReference type="InterPro" id="IPR019095">
    <property type="entry name" value="Mediator_Med18"/>
</dbReference>
<comment type="subcellular location">
    <subcellularLocation>
        <location evidence="1 6">Nucleus</location>
    </subcellularLocation>
</comment>
<proteinExistence type="inferred from homology"/>
<comment type="similarity">
    <text evidence="2 6">Belongs to the Mediator complex subunit 18 family.</text>
</comment>
<dbReference type="GO" id="GO:0003712">
    <property type="term" value="F:transcription coregulator activity"/>
    <property type="evidence" value="ECO:0007669"/>
    <property type="project" value="InterPro"/>
</dbReference>
<keyword evidence="8" id="KW-1185">Reference proteome</keyword>
<keyword evidence="5 6" id="KW-0539">Nucleus</keyword>
<reference evidence="7 8" key="1">
    <citation type="submission" date="2023-10" db="EMBL/GenBank/DDBJ databases">
        <authorList>
            <person name="Maclean D."/>
            <person name="Macfadyen A."/>
        </authorList>
    </citation>
    <scope>NUCLEOTIDE SEQUENCE [LARGE SCALE GENOMIC DNA]</scope>
</reference>
<accession>A0AAV1HVJ6</accession>
<keyword evidence="3 6" id="KW-0805">Transcription regulation</keyword>
<dbReference type="EMBL" id="CAUYUE010000002">
    <property type="protein sequence ID" value="CAK0741020.1"/>
    <property type="molecule type" value="Genomic_DNA"/>
</dbReference>
<organism evidence="7 8">
    <name type="scientific">Coccomyxa viridis</name>
    <dbReference type="NCBI Taxonomy" id="1274662"/>
    <lineage>
        <taxon>Eukaryota</taxon>
        <taxon>Viridiplantae</taxon>
        <taxon>Chlorophyta</taxon>
        <taxon>core chlorophytes</taxon>
        <taxon>Trebouxiophyceae</taxon>
        <taxon>Trebouxiophyceae incertae sedis</taxon>
        <taxon>Coccomyxaceae</taxon>
        <taxon>Coccomyxa</taxon>
    </lineage>
</organism>
<evidence type="ECO:0000313" key="7">
    <source>
        <dbReference type="EMBL" id="CAK0741020.1"/>
    </source>
</evidence>
<protein>
    <recommendedName>
        <fullName evidence="6">Mediator of RNA polymerase II transcription subunit 18</fullName>
    </recommendedName>
    <alternativeName>
        <fullName evidence="6">Mediator complex subunit 18</fullName>
    </alternativeName>
</protein>
<dbReference type="GO" id="GO:0006369">
    <property type="term" value="P:termination of RNA polymerase II transcription"/>
    <property type="evidence" value="ECO:0007669"/>
    <property type="project" value="TreeGrafter"/>
</dbReference>
<dbReference type="PANTHER" id="PTHR13321">
    <property type="entry name" value="MEDIATOR OF RNA POLYMERASE II TRANSCRIPTION, SUBUNIT 18"/>
    <property type="match status" value="1"/>
</dbReference>
<sequence length="213" mass="23425">MECYTLGACPAESLPDVLDVLERLSGEEPRSVHHLELVIEGPSYAKNVKGPQLRLVHDLQHLDLESLPGSCTQLQTGGAGKAAEEWTVVHEGMPVRSKQASQLPLTVRAVSQSSCRGPDIPAFWESLGFKRQYAMVKAGRAFCCFLEGHTIQVRLLQIFKESPAGFQRGAAVSEGLWLIDVRVPVEEGRYMEAAGAITRLSDYLEPLVMLQKP</sequence>
<evidence type="ECO:0000256" key="1">
    <source>
        <dbReference type="ARBA" id="ARBA00004123"/>
    </source>
</evidence>
<dbReference type="GO" id="GO:0016592">
    <property type="term" value="C:mediator complex"/>
    <property type="evidence" value="ECO:0007669"/>
    <property type="project" value="InterPro"/>
</dbReference>
<evidence type="ECO:0000256" key="3">
    <source>
        <dbReference type="ARBA" id="ARBA00023015"/>
    </source>
</evidence>
<dbReference type="GO" id="GO:0070847">
    <property type="term" value="C:core mediator complex"/>
    <property type="evidence" value="ECO:0007669"/>
    <property type="project" value="TreeGrafter"/>
</dbReference>